<dbReference type="Pfam" id="PF02470">
    <property type="entry name" value="MlaD"/>
    <property type="match status" value="1"/>
</dbReference>
<dbReference type="NCBIfam" id="TIGR00996">
    <property type="entry name" value="Mtu_fam_mce"/>
    <property type="match status" value="1"/>
</dbReference>
<keyword evidence="4" id="KW-1185">Reference proteome</keyword>
<dbReference type="OrthoDB" id="9774928at2"/>
<keyword evidence="2" id="KW-0732">Signal</keyword>
<dbReference type="Pfam" id="PF11887">
    <property type="entry name" value="Mce4_CUP1"/>
    <property type="match status" value="1"/>
</dbReference>
<feature type="region of interest" description="Disordered" evidence="1">
    <location>
        <begin position="378"/>
        <end position="450"/>
    </location>
</feature>
<dbReference type="EMBL" id="AP022563">
    <property type="protein sequence ID" value="BBX15674.1"/>
    <property type="molecule type" value="Genomic_DNA"/>
</dbReference>
<dbReference type="KEGG" id="mdu:MDUV_05340"/>
<dbReference type="InterPro" id="IPR052336">
    <property type="entry name" value="MlaD_Phospholipid_Transporter"/>
</dbReference>
<evidence type="ECO:0000313" key="4">
    <source>
        <dbReference type="Proteomes" id="UP000467006"/>
    </source>
</evidence>
<gene>
    <name evidence="3" type="ORF">MDUV_05340</name>
</gene>
<dbReference type="AlphaFoldDB" id="A0A7I7JWK3"/>
<dbReference type="GO" id="GO:0005576">
    <property type="term" value="C:extracellular region"/>
    <property type="evidence" value="ECO:0007669"/>
    <property type="project" value="TreeGrafter"/>
</dbReference>
<organism evidence="3 4">
    <name type="scientific">Mycolicibacterium duvalii</name>
    <dbReference type="NCBI Taxonomy" id="39688"/>
    <lineage>
        <taxon>Bacteria</taxon>
        <taxon>Bacillati</taxon>
        <taxon>Actinomycetota</taxon>
        <taxon>Actinomycetes</taxon>
        <taxon>Mycobacteriales</taxon>
        <taxon>Mycobacteriaceae</taxon>
        <taxon>Mycolicibacterium</taxon>
    </lineage>
</organism>
<dbReference type="InterPro" id="IPR024516">
    <property type="entry name" value="Mce_C"/>
</dbReference>
<feature type="signal peptide" evidence="2">
    <location>
        <begin position="1"/>
        <end position="31"/>
    </location>
</feature>
<sequence>MIFGAKRRSNPGLKRLSIVGVSVALSMTGCAFQGVNSLPLPGAPGRGPDAQTYTVQMPNVATLESNSPVMIDDVVVGSVGKMTVDNWHANIEISVKPDVVVPANAVATIGQTSLLGSMHLALNPPLGEEPSGRLQPGATLPLNESSVYPTTEQTLASLSTVANGGGLGQIGDIIHSMNTGISGRENEIRELLTRLDDFVGVLEEQRGNIVASMQQLRRVAGTFAGQRDVIDRALKEVPPAIDVLIEQRPQFTTALQKLGEFSDTTAGLVNDAGDDLIKNLENLGPILGALADIGPDLNLAVLWATAFPYGPTFADRITRGDYINLYATFDLTYPRLKKTLLLGTRWGDEEAKLIPAPGDPYYLNYSYDPLKLGVAPPPAEALPPPPEAAVSAPLPPTSAPMLPVTPPPPAQPWLPQSAPITDQQIFAGPYGAQTATEPAVPAAPAPGGGG</sequence>
<accession>A0A7I7JWK3</accession>
<protein>
    <submittedName>
        <fullName evidence="3">Virulence factor Mce</fullName>
    </submittedName>
</protein>
<dbReference type="InterPro" id="IPR003399">
    <property type="entry name" value="Mce/MlaD"/>
</dbReference>
<dbReference type="InterPro" id="IPR005693">
    <property type="entry name" value="Mce"/>
</dbReference>
<dbReference type="PANTHER" id="PTHR33371">
    <property type="entry name" value="INTERMEMBRANE PHOSPHOLIPID TRANSPORT SYSTEM BINDING PROTEIN MLAD-RELATED"/>
    <property type="match status" value="1"/>
</dbReference>
<dbReference type="PANTHER" id="PTHR33371:SF15">
    <property type="entry name" value="LIPOPROTEIN LPRN"/>
    <property type="match status" value="1"/>
</dbReference>
<name>A0A7I7JWK3_9MYCO</name>
<dbReference type="RefSeq" id="WP_098003353.1">
    <property type="nucleotide sequence ID" value="NZ_AP022563.1"/>
</dbReference>
<feature type="compositionally biased region" description="Pro residues" evidence="1">
    <location>
        <begin position="378"/>
        <end position="412"/>
    </location>
</feature>
<dbReference type="Proteomes" id="UP000467006">
    <property type="component" value="Chromosome"/>
</dbReference>
<feature type="chain" id="PRO_5043579729" evidence="2">
    <location>
        <begin position="32"/>
        <end position="450"/>
    </location>
</feature>
<proteinExistence type="predicted"/>
<reference evidence="3 4" key="1">
    <citation type="journal article" date="2019" name="Emerg. Microbes Infect.">
        <title>Comprehensive subspecies identification of 175 nontuberculous mycobacteria species based on 7547 genomic profiles.</title>
        <authorList>
            <person name="Matsumoto Y."/>
            <person name="Kinjo T."/>
            <person name="Motooka D."/>
            <person name="Nabeya D."/>
            <person name="Jung N."/>
            <person name="Uechi K."/>
            <person name="Horii T."/>
            <person name="Iida T."/>
            <person name="Fujita J."/>
            <person name="Nakamura S."/>
        </authorList>
    </citation>
    <scope>NUCLEOTIDE SEQUENCE [LARGE SCALE GENOMIC DNA]</scope>
    <source>
        <strain evidence="3 4">JCM 6396</strain>
    </source>
</reference>
<evidence type="ECO:0000313" key="3">
    <source>
        <dbReference type="EMBL" id="BBX15674.1"/>
    </source>
</evidence>
<evidence type="ECO:0000256" key="1">
    <source>
        <dbReference type="SAM" id="MobiDB-lite"/>
    </source>
</evidence>
<evidence type="ECO:0000256" key="2">
    <source>
        <dbReference type="SAM" id="SignalP"/>
    </source>
</evidence>
<dbReference type="PROSITE" id="PS51257">
    <property type="entry name" value="PROKAR_LIPOPROTEIN"/>
    <property type="match status" value="1"/>
</dbReference>